<dbReference type="InterPro" id="IPR013320">
    <property type="entry name" value="ConA-like_dom_sf"/>
</dbReference>
<accession>A0A210Q887</accession>
<gene>
    <name evidence="2" type="ORF">KP79_PYT16511</name>
</gene>
<sequence>MAIFGLKQSTLLWICITLLVVVSAQFNLFNPQRPPRDSDNFQITTEKPCELLPNPSNRKVFLMNVNGEWTDRPCAFGTLYNQQTCDCSDHDPDVNLNGRRCRAPLYIPFNGEPIRDEGGTNIALGNNGRVRAVTNVGSFDGNGALTIWMYAGIYFGEHLGITFRFRDVQNTENIEQVLVSNCFYNDRGSVEIVIQPRLNKVVFRGTTDNPFTQEIHIPYQPQSWNTVTYSYDGVTLTGNVNNKVVSRPLTGPLTVSPGSLRLGMCNGRGYVGDIDEFRLCQPILATLNQS</sequence>
<dbReference type="AlphaFoldDB" id="A0A210Q887"/>
<keyword evidence="3" id="KW-1185">Reference proteome</keyword>
<feature type="chain" id="PRO_5012171209" evidence="1">
    <location>
        <begin position="25"/>
        <end position="290"/>
    </location>
</feature>
<dbReference type="Gene3D" id="2.60.120.200">
    <property type="match status" value="1"/>
</dbReference>
<name>A0A210Q887_MIZYE</name>
<dbReference type="Proteomes" id="UP000242188">
    <property type="component" value="Unassembled WGS sequence"/>
</dbReference>
<dbReference type="SUPFAM" id="SSF49899">
    <property type="entry name" value="Concanavalin A-like lectins/glucanases"/>
    <property type="match status" value="1"/>
</dbReference>
<proteinExistence type="predicted"/>
<protein>
    <submittedName>
        <fullName evidence="2">Shell matrix protein</fullName>
    </submittedName>
</protein>
<comment type="caution">
    <text evidence="2">The sequence shown here is derived from an EMBL/GenBank/DDBJ whole genome shotgun (WGS) entry which is preliminary data.</text>
</comment>
<feature type="signal peptide" evidence="1">
    <location>
        <begin position="1"/>
        <end position="24"/>
    </location>
</feature>
<keyword evidence="1" id="KW-0732">Signal</keyword>
<dbReference type="EMBL" id="NEDP02004651">
    <property type="protein sequence ID" value="OWF44925.1"/>
    <property type="molecule type" value="Genomic_DNA"/>
</dbReference>
<evidence type="ECO:0000256" key="1">
    <source>
        <dbReference type="SAM" id="SignalP"/>
    </source>
</evidence>
<reference evidence="2 3" key="1">
    <citation type="journal article" date="2017" name="Nat. Ecol. Evol.">
        <title>Scallop genome provides insights into evolution of bilaterian karyotype and development.</title>
        <authorList>
            <person name="Wang S."/>
            <person name="Zhang J."/>
            <person name="Jiao W."/>
            <person name="Li J."/>
            <person name="Xun X."/>
            <person name="Sun Y."/>
            <person name="Guo X."/>
            <person name="Huan P."/>
            <person name="Dong B."/>
            <person name="Zhang L."/>
            <person name="Hu X."/>
            <person name="Sun X."/>
            <person name="Wang J."/>
            <person name="Zhao C."/>
            <person name="Wang Y."/>
            <person name="Wang D."/>
            <person name="Huang X."/>
            <person name="Wang R."/>
            <person name="Lv J."/>
            <person name="Li Y."/>
            <person name="Zhang Z."/>
            <person name="Liu B."/>
            <person name="Lu W."/>
            <person name="Hui Y."/>
            <person name="Liang J."/>
            <person name="Zhou Z."/>
            <person name="Hou R."/>
            <person name="Li X."/>
            <person name="Liu Y."/>
            <person name="Li H."/>
            <person name="Ning X."/>
            <person name="Lin Y."/>
            <person name="Zhao L."/>
            <person name="Xing Q."/>
            <person name="Dou J."/>
            <person name="Li Y."/>
            <person name="Mao J."/>
            <person name="Guo H."/>
            <person name="Dou H."/>
            <person name="Li T."/>
            <person name="Mu C."/>
            <person name="Jiang W."/>
            <person name="Fu Q."/>
            <person name="Fu X."/>
            <person name="Miao Y."/>
            <person name="Liu J."/>
            <person name="Yu Q."/>
            <person name="Li R."/>
            <person name="Liao H."/>
            <person name="Li X."/>
            <person name="Kong Y."/>
            <person name="Jiang Z."/>
            <person name="Chourrout D."/>
            <person name="Li R."/>
            <person name="Bao Z."/>
        </authorList>
    </citation>
    <scope>NUCLEOTIDE SEQUENCE [LARGE SCALE GENOMIC DNA]</scope>
    <source>
        <strain evidence="2 3">PY_sf001</strain>
    </source>
</reference>
<organism evidence="2 3">
    <name type="scientific">Mizuhopecten yessoensis</name>
    <name type="common">Japanese scallop</name>
    <name type="synonym">Patinopecten yessoensis</name>
    <dbReference type="NCBI Taxonomy" id="6573"/>
    <lineage>
        <taxon>Eukaryota</taxon>
        <taxon>Metazoa</taxon>
        <taxon>Spiralia</taxon>
        <taxon>Lophotrochozoa</taxon>
        <taxon>Mollusca</taxon>
        <taxon>Bivalvia</taxon>
        <taxon>Autobranchia</taxon>
        <taxon>Pteriomorphia</taxon>
        <taxon>Pectinida</taxon>
        <taxon>Pectinoidea</taxon>
        <taxon>Pectinidae</taxon>
        <taxon>Mizuhopecten</taxon>
    </lineage>
</organism>
<evidence type="ECO:0000313" key="2">
    <source>
        <dbReference type="EMBL" id="OWF44925.1"/>
    </source>
</evidence>
<evidence type="ECO:0000313" key="3">
    <source>
        <dbReference type="Proteomes" id="UP000242188"/>
    </source>
</evidence>
<dbReference type="OrthoDB" id="6057767at2759"/>